<evidence type="ECO:0008006" key="5">
    <source>
        <dbReference type="Google" id="ProtNLM"/>
    </source>
</evidence>
<proteinExistence type="predicted"/>
<sequence length="190" mass="21001">MKKQFALLLGLIIVSCSSENETLSPEDNLSYTALTGSTVNTYVINEATTIPICNQNYPYTNNKDIEVLFAQPFEHDVFLSLSLQTFTKNEYTGNKCCFQPTISPWVIVNVPAGTKKVILDASCSLVDYVVCGQVTETKKKYFRVTLESAEYINSSEELNVAPAIGANEYYDFKVEKYCLGGGWNPGGGLN</sequence>
<comment type="caution">
    <text evidence="1">The sequence shown here is derived from an EMBL/GenBank/DDBJ whole genome shotgun (WGS) entry which is preliminary data.</text>
</comment>
<reference evidence="1 3" key="1">
    <citation type="submission" date="2018-08" db="EMBL/GenBank/DDBJ databases">
        <title>Proposal of Muricauda 72 sp.nov. and Muricauda NH166 sp.nov., isolated from seawater.</title>
        <authorList>
            <person name="Cheng H."/>
            <person name="Wu Y.-H."/>
            <person name="Guo L.-L."/>
            <person name="Xu X.-W."/>
        </authorList>
    </citation>
    <scope>NUCLEOTIDE SEQUENCE [LARGE SCALE GENOMIC DNA]</scope>
    <source>
        <strain evidence="1 3">72</strain>
    </source>
</reference>
<dbReference type="PROSITE" id="PS51257">
    <property type="entry name" value="PROKAR_LIPOPROTEIN"/>
    <property type="match status" value="1"/>
</dbReference>
<organism evidence="1 3">
    <name type="scientific">Flagellimonas pelagia</name>
    <dbReference type="NCBI Taxonomy" id="2306998"/>
    <lineage>
        <taxon>Bacteria</taxon>
        <taxon>Pseudomonadati</taxon>
        <taxon>Bacteroidota</taxon>
        <taxon>Flavobacteriia</taxon>
        <taxon>Flavobacteriales</taxon>
        <taxon>Flavobacteriaceae</taxon>
        <taxon>Flagellimonas</taxon>
    </lineage>
</organism>
<protein>
    <recommendedName>
        <fullName evidence="5">Lipoprotein</fullName>
    </recommendedName>
</protein>
<dbReference type="AlphaFoldDB" id="A0A3A1NM75"/>
<dbReference type="EMBL" id="VNWK01000005">
    <property type="protein sequence ID" value="TXK01654.1"/>
    <property type="molecule type" value="Genomic_DNA"/>
</dbReference>
<dbReference type="Proteomes" id="UP000321621">
    <property type="component" value="Unassembled WGS sequence"/>
</dbReference>
<evidence type="ECO:0000313" key="1">
    <source>
        <dbReference type="EMBL" id="RIV47563.1"/>
    </source>
</evidence>
<name>A0A3A1NM75_9FLAO</name>
<dbReference type="Proteomes" id="UP000266691">
    <property type="component" value="Unassembled WGS sequence"/>
</dbReference>
<reference evidence="2 4" key="2">
    <citation type="submission" date="2019-07" db="EMBL/GenBank/DDBJ databases">
        <title>Draft genome of two Muricauda strains isolated from deep sea.</title>
        <authorList>
            <person name="Sun C."/>
        </authorList>
    </citation>
    <scope>NUCLEOTIDE SEQUENCE [LARGE SCALE GENOMIC DNA]</scope>
    <source>
        <strain evidence="2 4">72</strain>
    </source>
</reference>
<dbReference type="EMBL" id="QXFI01000005">
    <property type="protein sequence ID" value="RIV47563.1"/>
    <property type="molecule type" value="Genomic_DNA"/>
</dbReference>
<dbReference type="OrthoDB" id="1364765at2"/>
<evidence type="ECO:0000313" key="4">
    <source>
        <dbReference type="Proteomes" id="UP000321621"/>
    </source>
</evidence>
<evidence type="ECO:0000313" key="3">
    <source>
        <dbReference type="Proteomes" id="UP000266691"/>
    </source>
</evidence>
<accession>A0A3A1NM75</accession>
<evidence type="ECO:0000313" key="2">
    <source>
        <dbReference type="EMBL" id="TXK01654.1"/>
    </source>
</evidence>
<keyword evidence="4" id="KW-1185">Reference proteome</keyword>
<dbReference type="RefSeq" id="WP_119645544.1">
    <property type="nucleotide sequence ID" value="NZ_QXFI01000005.1"/>
</dbReference>
<gene>
    <name evidence="1" type="ORF">D2V05_00240</name>
    <name evidence="2" type="ORF">FQ017_00235</name>
</gene>